<proteinExistence type="predicted"/>
<dbReference type="InterPro" id="IPR025363">
    <property type="entry name" value="DUF4267"/>
</dbReference>
<protein>
    <recommendedName>
        <fullName evidence="3">DUF4267 domain-containing protein</fullName>
    </recommendedName>
</protein>
<gene>
    <name evidence="1" type="ORF">WQO_28330</name>
</gene>
<organism evidence="1 2">
    <name type="scientific">Streptomyces globisporus C-1027</name>
    <dbReference type="NCBI Taxonomy" id="1172567"/>
    <lineage>
        <taxon>Bacteria</taxon>
        <taxon>Bacillati</taxon>
        <taxon>Actinomycetota</taxon>
        <taxon>Actinomycetes</taxon>
        <taxon>Kitasatosporales</taxon>
        <taxon>Streptomycetaceae</taxon>
        <taxon>Streptomyces</taxon>
    </lineage>
</organism>
<accession>A0A0U3BNA8</accession>
<evidence type="ECO:0000313" key="2">
    <source>
        <dbReference type="Proteomes" id="UP000064183"/>
    </source>
</evidence>
<evidence type="ECO:0008006" key="3">
    <source>
        <dbReference type="Google" id="ProtNLM"/>
    </source>
</evidence>
<dbReference type="EMBL" id="CP013738">
    <property type="protein sequence ID" value="ALU98327.1"/>
    <property type="molecule type" value="Genomic_DNA"/>
</dbReference>
<sequence length="137" mass="13839">MDACRWIPEEDAVGAWPVRWAGAATAAYGVGILLRPQLMARPCGLDDEDGSVPAATALLIRAVGARDLASGLAMLAAKEGAALRAATVCRVASDLGDAVLFGTQLPDPAARRKAAAVAGGWGALCAVAGLASRSVRT</sequence>
<evidence type="ECO:0000313" key="1">
    <source>
        <dbReference type="EMBL" id="ALU98327.1"/>
    </source>
</evidence>
<dbReference type="Proteomes" id="UP000064183">
    <property type="component" value="Chromosome"/>
</dbReference>
<reference evidence="1 2" key="1">
    <citation type="journal article" date="2012" name="J. Bacteriol.">
        <title>Draft genome sequence of Streptomyces globisporus C-1027, which produces an antitumor antibiotic consisting of a nine-membered enediyne with a chromoprotein.</title>
        <authorList>
            <person name="Wang L."/>
            <person name="Wang S."/>
            <person name="He Q."/>
            <person name="Yu T."/>
            <person name="Li Q."/>
            <person name="Hong B."/>
        </authorList>
    </citation>
    <scope>NUCLEOTIDE SEQUENCE [LARGE SCALE GENOMIC DNA]</scope>
    <source>
        <strain evidence="1 2">C-1027</strain>
    </source>
</reference>
<dbReference type="Pfam" id="PF14087">
    <property type="entry name" value="DUF4267"/>
    <property type="match status" value="1"/>
</dbReference>
<name>A0A0U3BNA8_STRGL</name>
<dbReference type="STRING" id="1172567.WQO_28330"/>
<dbReference type="KEGG" id="sgb:WQO_28330"/>
<dbReference type="AlphaFoldDB" id="A0A0U3BNA8"/>